<evidence type="ECO:0000313" key="3">
    <source>
        <dbReference type="Proteomes" id="UP001444071"/>
    </source>
</evidence>
<evidence type="ECO:0000313" key="2">
    <source>
        <dbReference type="EMBL" id="MEQ2267440.1"/>
    </source>
</evidence>
<keyword evidence="1" id="KW-0812">Transmembrane</keyword>
<name>A0ABV0WDX4_9TELE</name>
<dbReference type="EMBL" id="JAHRIM010042137">
    <property type="protein sequence ID" value="MEQ2267440.1"/>
    <property type="molecule type" value="Genomic_DNA"/>
</dbReference>
<organism evidence="2 3">
    <name type="scientific">Xenotaenia resolanae</name>
    <dbReference type="NCBI Taxonomy" id="208358"/>
    <lineage>
        <taxon>Eukaryota</taxon>
        <taxon>Metazoa</taxon>
        <taxon>Chordata</taxon>
        <taxon>Craniata</taxon>
        <taxon>Vertebrata</taxon>
        <taxon>Euteleostomi</taxon>
        <taxon>Actinopterygii</taxon>
        <taxon>Neopterygii</taxon>
        <taxon>Teleostei</taxon>
        <taxon>Neoteleostei</taxon>
        <taxon>Acanthomorphata</taxon>
        <taxon>Ovalentaria</taxon>
        <taxon>Atherinomorphae</taxon>
        <taxon>Cyprinodontiformes</taxon>
        <taxon>Goodeidae</taxon>
        <taxon>Xenotaenia</taxon>
    </lineage>
</organism>
<proteinExistence type="predicted"/>
<protein>
    <submittedName>
        <fullName evidence="2">Uncharacterized protein</fullName>
    </submittedName>
</protein>
<feature type="transmembrane region" description="Helical" evidence="1">
    <location>
        <begin position="39"/>
        <end position="58"/>
    </location>
</feature>
<comment type="caution">
    <text evidence="2">The sequence shown here is derived from an EMBL/GenBank/DDBJ whole genome shotgun (WGS) entry which is preliminary data.</text>
</comment>
<keyword evidence="3" id="KW-1185">Reference proteome</keyword>
<dbReference type="Proteomes" id="UP001444071">
    <property type="component" value="Unassembled WGS sequence"/>
</dbReference>
<keyword evidence="1" id="KW-1133">Transmembrane helix</keyword>
<gene>
    <name evidence="2" type="ORF">XENORESO_006046</name>
</gene>
<keyword evidence="1" id="KW-0472">Membrane</keyword>
<evidence type="ECO:0000256" key="1">
    <source>
        <dbReference type="SAM" id="Phobius"/>
    </source>
</evidence>
<reference evidence="2 3" key="1">
    <citation type="submission" date="2021-06" db="EMBL/GenBank/DDBJ databases">
        <authorList>
            <person name="Palmer J.M."/>
        </authorList>
    </citation>
    <scope>NUCLEOTIDE SEQUENCE [LARGE SCALE GENOMIC DNA]</scope>
    <source>
        <strain evidence="2 3">XR_2019</strain>
        <tissue evidence="2">Muscle</tissue>
    </source>
</reference>
<sequence>MKSKNINPSPCVSSLNTCRTHISSCMFGKTTRNDIIQTWVAQAVGCSVSSIFLLLWLVHVRWCCHSTEALLKPSALSLEIFGYKFACLPCCHVNTWAALLPLCYTSPHSFHEWSGIFTFLSDCPSFVLNHSTMIR</sequence>
<accession>A0ABV0WDX4</accession>